<gene>
    <name evidence="10 14" type="primary">rsgA</name>
    <name evidence="14" type="ORF">BV97_04854</name>
</gene>
<dbReference type="GO" id="GO:0005737">
    <property type="term" value="C:cytoplasm"/>
    <property type="evidence" value="ECO:0007669"/>
    <property type="project" value="UniProtKB-SubCell"/>
</dbReference>
<evidence type="ECO:0000256" key="7">
    <source>
        <dbReference type="ARBA" id="ARBA00022833"/>
    </source>
</evidence>
<name>A0A031JL09_9SPHN</name>
<protein>
    <recommendedName>
        <fullName evidence="10">Small ribosomal subunit biogenesis GTPase RsgA</fullName>
        <ecNumber evidence="10">3.6.1.-</ecNumber>
    </recommendedName>
</protein>
<dbReference type="SUPFAM" id="SSF52540">
    <property type="entry name" value="P-loop containing nucleoside triphosphate hydrolases"/>
    <property type="match status" value="1"/>
</dbReference>
<dbReference type="Pfam" id="PF03193">
    <property type="entry name" value="RsgA_GTPase"/>
    <property type="match status" value="1"/>
</dbReference>
<dbReference type="InterPro" id="IPR010914">
    <property type="entry name" value="RsgA_GTPase_dom"/>
</dbReference>
<accession>A0A031JL09</accession>
<evidence type="ECO:0000313" key="14">
    <source>
        <dbReference type="EMBL" id="EZP73861.1"/>
    </source>
</evidence>
<evidence type="ECO:0000256" key="5">
    <source>
        <dbReference type="ARBA" id="ARBA00022741"/>
    </source>
</evidence>
<comment type="function">
    <text evidence="10">One of several proteins that assist in the late maturation steps of the functional core of the 30S ribosomal subunit. Helps release RbfA from mature subunits. May play a role in the assembly of ribosomal proteins into the subunit. Circularly permuted GTPase that catalyzes slow GTP hydrolysis, GTPase activity is stimulated by the 30S ribosomal subunit.</text>
</comment>
<evidence type="ECO:0000259" key="13">
    <source>
        <dbReference type="PROSITE" id="PS51721"/>
    </source>
</evidence>
<evidence type="ECO:0000256" key="10">
    <source>
        <dbReference type="HAMAP-Rule" id="MF_01820"/>
    </source>
</evidence>
<keyword evidence="5 10" id="KW-0547">Nucleotide-binding</keyword>
<dbReference type="PATRIC" id="fig|158500.4.peg.4932"/>
<keyword evidence="1 10" id="KW-0963">Cytoplasm</keyword>
<comment type="subunit">
    <text evidence="10">Monomer. Associates with 30S ribosomal subunit, binds 16S rRNA.</text>
</comment>
<keyword evidence="7 10" id="KW-0862">Zinc</keyword>
<dbReference type="PANTHER" id="PTHR32120:SF10">
    <property type="entry name" value="SMALL RIBOSOMAL SUBUNIT BIOGENESIS GTPASE RSGA"/>
    <property type="match status" value="1"/>
</dbReference>
<dbReference type="PROSITE" id="PS51721">
    <property type="entry name" value="G_CP"/>
    <property type="match status" value="1"/>
</dbReference>
<sequence>MKKAHVVKMEASGPTLEDLGWNSFFADQLSAEEQGGGVCPVRVMAVHRGMVDIAGSGLSGMINSALPLSEGPEDRAAVGDWLMVDRERLEPVRILDRINLFKRKAPADQRRLQLIAANVDTLFIVTSCNQDFNVARLERYLVMAREVGVRPVVVLTKVDLAEAPERFLEAARALQPDLEVEMVNGRDPASVGRLARYCGKGRTVALLGSSGVGKSTMINGLRGSDDIETQPIREIDGKGRHTTTGRQLYPLDGPAKGGWLVDTPGMREFHLPDAATGIAEVFDDITALTQACRFGNCTHTTEKSCAVLAALRDGTLEPRRLERWRKLRDEDADSTQGGGRRPASAGGRRRKRHDG</sequence>
<comment type="subcellular location">
    <subcellularLocation>
        <location evidence="10">Cytoplasm</location>
    </subcellularLocation>
</comment>
<feature type="domain" description="EngC GTPase" evidence="12">
    <location>
        <begin position="117"/>
        <end position="267"/>
    </location>
</feature>
<proteinExistence type="inferred from homology"/>
<dbReference type="PROSITE" id="PS50936">
    <property type="entry name" value="ENGC_GTPASE"/>
    <property type="match status" value="1"/>
</dbReference>
<feature type="binding site" evidence="10">
    <location>
        <begin position="208"/>
        <end position="216"/>
    </location>
    <ligand>
        <name>GTP</name>
        <dbReference type="ChEBI" id="CHEBI:37565"/>
    </ligand>
</feature>
<dbReference type="InterPro" id="IPR030378">
    <property type="entry name" value="G_CP_dom"/>
</dbReference>
<evidence type="ECO:0000256" key="4">
    <source>
        <dbReference type="ARBA" id="ARBA00022730"/>
    </source>
</evidence>
<feature type="binding site" evidence="10">
    <location>
        <begin position="156"/>
        <end position="159"/>
    </location>
    <ligand>
        <name>GTP</name>
        <dbReference type="ChEBI" id="CHEBI:37565"/>
    </ligand>
</feature>
<feature type="binding site" evidence="10">
    <location>
        <position position="292"/>
    </location>
    <ligand>
        <name>Zn(2+)</name>
        <dbReference type="ChEBI" id="CHEBI:29105"/>
    </ligand>
</feature>
<feature type="binding site" evidence="10">
    <location>
        <position position="299"/>
    </location>
    <ligand>
        <name>Zn(2+)</name>
        <dbReference type="ChEBI" id="CHEBI:29105"/>
    </ligand>
</feature>
<keyword evidence="4 10" id="KW-0699">rRNA-binding</keyword>
<dbReference type="NCBIfam" id="TIGR00157">
    <property type="entry name" value="ribosome small subunit-dependent GTPase A"/>
    <property type="match status" value="1"/>
</dbReference>
<evidence type="ECO:0000259" key="12">
    <source>
        <dbReference type="PROSITE" id="PS50936"/>
    </source>
</evidence>
<dbReference type="HAMAP" id="MF_01820">
    <property type="entry name" value="GTPase_RsgA"/>
    <property type="match status" value="1"/>
</dbReference>
<keyword evidence="9 10" id="KW-0342">GTP-binding</keyword>
<dbReference type="Proteomes" id="UP000024329">
    <property type="component" value="Unassembled WGS sequence"/>
</dbReference>
<keyword evidence="2 10" id="KW-0690">Ribosome biogenesis</keyword>
<dbReference type="InterPro" id="IPR004881">
    <property type="entry name" value="Ribosome_biogen_GTPase_RsgA"/>
</dbReference>
<dbReference type="CDD" id="cd01854">
    <property type="entry name" value="YjeQ_EngC"/>
    <property type="match status" value="1"/>
</dbReference>
<dbReference type="AlphaFoldDB" id="A0A031JL09"/>
<keyword evidence="6 10" id="KW-0378">Hydrolase</keyword>
<evidence type="ECO:0000256" key="2">
    <source>
        <dbReference type="ARBA" id="ARBA00022517"/>
    </source>
</evidence>
<organism evidence="14 15">
    <name type="scientific">Novosphingobium resinovorum</name>
    <dbReference type="NCBI Taxonomy" id="158500"/>
    <lineage>
        <taxon>Bacteria</taxon>
        <taxon>Pseudomonadati</taxon>
        <taxon>Pseudomonadota</taxon>
        <taxon>Alphaproteobacteria</taxon>
        <taxon>Sphingomonadales</taxon>
        <taxon>Sphingomonadaceae</taxon>
        <taxon>Novosphingobium</taxon>
    </lineage>
</organism>
<feature type="binding site" evidence="10">
    <location>
        <position position="305"/>
    </location>
    <ligand>
        <name>Zn(2+)</name>
        <dbReference type="ChEBI" id="CHEBI:29105"/>
    </ligand>
</feature>
<dbReference type="GO" id="GO:0005525">
    <property type="term" value="F:GTP binding"/>
    <property type="evidence" value="ECO:0007669"/>
    <property type="project" value="UniProtKB-UniRule"/>
</dbReference>
<dbReference type="GO" id="GO:0046872">
    <property type="term" value="F:metal ion binding"/>
    <property type="evidence" value="ECO:0007669"/>
    <property type="project" value="UniProtKB-KW"/>
</dbReference>
<evidence type="ECO:0000256" key="3">
    <source>
        <dbReference type="ARBA" id="ARBA00022723"/>
    </source>
</evidence>
<feature type="region of interest" description="Disordered" evidence="11">
    <location>
        <begin position="325"/>
        <end position="355"/>
    </location>
</feature>
<comment type="similarity">
    <text evidence="10">Belongs to the TRAFAC class YlqF/YawG GTPase family. RsgA subfamily.</text>
</comment>
<keyword evidence="3 10" id="KW-0479">Metal-binding</keyword>
<evidence type="ECO:0000256" key="8">
    <source>
        <dbReference type="ARBA" id="ARBA00022884"/>
    </source>
</evidence>
<evidence type="ECO:0000256" key="9">
    <source>
        <dbReference type="ARBA" id="ARBA00023134"/>
    </source>
</evidence>
<feature type="domain" description="CP-type G" evidence="13">
    <location>
        <begin position="109"/>
        <end position="269"/>
    </location>
</feature>
<evidence type="ECO:0000256" key="1">
    <source>
        <dbReference type="ARBA" id="ARBA00022490"/>
    </source>
</evidence>
<evidence type="ECO:0000256" key="11">
    <source>
        <dbReference type="SAM" id="MobiDB-lite"/>
    </source>
</evidence>
<dbReference type="EC" id="3.6.1.-" evidence="10"/>
<evidence type="ECO:0000256" key="6">
    <source>
        <dbReference type="ARBA" id="ARBA00022801"/>
    </source>
</evidence>
<dbReference type="InterPro" id="IPR027417">
    <property type="entry name" value="P-loop_NTPase"/>
</dbReference>
<dbReference type="Gene3D" id="1.10.40.50">
    <property type="entry name" value="Probable gtpase engc, domain 3"/>
    <property type="match status" value="1"/>
</dbReference>
<dbReference type="STRING" id="158500.BES08_17500"/>
<dbReference type="Gene3D" id="3.40.50.300">
    <property type="entry name" value="P-loop containing nucleotide triphosphate hydrolases"/>
    <property type="match status" value="1"/>
</dbReference>
<comment type="caution">
    <text evidence="14">The sequence shown here is derived from an EMBL/GenBank/DDBJ whole genome shotgun (WGS) entry which is preliminary data.</text>
</comment>
<dbReference type="GO" id="GO:0042274">
    <property type="term" value="P:ribosomal small subunit biogenesis"/>
    <property type="evidence" value="ECO:0007669"/>
    <property type="project" value="UniProtKB-UniRule"/>
</dbReference>
<dbReference type="PANTHER" id="PTHR32120">
    <property type="entry name" value="SMALL RIBOSOMAL SUBUNIT BIOGENESIS GTPASE RSGA"/>
    <property type="match status" value="1"/>
</dbReference>
<dbReference type="GO" id="GO:0019843">
    <property type="term" value="F:rRNA binding"/>
    <property type="evidence" value="ECO:0007669"/>
    <property type="project" value="UniProtKB-KW"/>
</dbReference>
<dbReference type="EMBL" id="JFYZ01000044">
    <property type="protein sequence ID" value="EZP73861.1"/>
    <property type="molecule type" value="Genomic_DNA"/>
</dbReference>
<keyword evidence="8 10" id="KW-0694">RNA-binding</keyword>
<reference evidence="14 15" key="1">
    <citation type="submission" date="2014-03" db="EMBL/GenBank/DDBJ databases">
        <title>Whole genome sequence of Novosphingobium resinovorum KF1.</title>
        <authorList>
            <person name="Gan H.M."/>
            <person name="Gan H.Y."/>
            <person name="Chew T.H."/>
            <person name="Savka M.A."/>
        </authorList>
    </citation>
    <scope>NUCLEOTIDE SEQUENCE [LARGE SCALE GENOMIC DNA]</scope>
    <source>
        <strain evidence="14 15">KF1</strain>
    </source>
</reference>
<dbReference type="eggNOG" id="COG1162">
    <property type="taxonomic scope" value="Bacteria"/>
</dbReference>
<evidence type="ECO:0000313" key="15">
    <source>
        <dbReference type="Proteomes" id="UP000024329"/>
    </source>
</evidence>
<dbReference type="GO" id="GO:0003924">
    <property type="term" value="F:GTPase activity"/>
    <property type="evidence" value="ECO:0007669"/>
    <property type="project" value="UniProtKB-UniRule"/>
</dbReference>
<comment type="cofactor">
    <cofactor evidence="10">
        <name>Zn(2+)</name>
        <dbReference type="ChEBI" id="CHEBI:29105"/>
    </cofactor>
    <text evidence="10">Binds 1 zinc ion per subunit.</text>
</comment>
<feature type="binding site" evidence="10">
    <location>
        <position position="297"/>
    </location>
    <ligand>
        <name>Zn(2+)</name>
        <dbReference type="ChEBI" id="CHEBI:29105"/>
    </ligand>
</feature>
<dbReference type="RefSeq" id="WP_236727470.1">
    <property type="nucleotide sequence ID" value="NZ_CP128492.1"/>
</dbReference>